<dbReference type="VEuPathDB" id="FungiDB:AMAG_20043"/>
<proteinExistence type="predicted"/>
<accession>A0A0L0T4Z7</accession>
<dbReference type="AlphaFoldDB" id="A0A0L0T4Z7"/>
<dbReference type="EMBL" id="GG745362">
    <property type="protein sequence ID" value="KNE69781.1"/>
    <property type="molecule type" value="Genomic_DNA"/>
</dbReference>
<evidence type="ECO:0000313" key="2">
    <source>
        <dbReference type="Proteomes" id="UP000054350"/>
    </source>
</evidence>
<reference evidence="2" key="2">
    <citation type="submission" date="2009-11" db="EMBL/GenBank/DDBJ databases">
        <title>The Genome Sequence of Allomyces macrogynus strain ATCC 38327.</title>
        <authorList>
            <consortium name="The Broad Institute Genome Sequencing Platform"/>
            <person name="Russ C."/>
            <person name="Cuomo C."/>
            <person name="Shea T."/>
            <person name="Young S.K."/>
            <person name="Zeng Q."/>
            <person name="Koehrsen M."/>
            <person name="Haas B."/>
            <person name="Borodovsky M."/>
            <person name="Guigo R."/>
            <person name="Alvarado L."/>
            <person name="Berlin A."/>
            <person name="Borenstein D."/>
            <person name="Chen Z."/>
            <person name="Engels R."/>
            <person name="Freedman E."/>
            <person name="Gellesch M."/>
            <person name="Goldberg J."/>
            <person name="Griggs A."/>
            <person name="Gujja S."/>
            <person name="Heiman D."/>
            <person name="Hepburn T."/>
            <person name="Howarth C."/>
            <person name="Jen D."/>
            <person name="Larson L."/>
            <person name="Lewis B."/>
            <person name="Mehta T."/>
            <person name="Park D."/>
            <person name="Pearson M."/>
            <person name="Roberts A."/>
            <person name="Saif S."/>
            <person name="Shenoy N."/>
            <person name="Sisk P."/>
            <person name="Stolte C."/>
            <person name="Sykes S."/>
            <person name="Walk T."/>
            <person name="White J."/>
            <person name="Yandava C."/>
            <person name="Burger G."/>
            <person name="Gray M.W."/>
            <person name="Holland P.W.H."/>
            <person name="King N."/>
            <person name="Lang F.B.F."/>
            <person name="Roger A.J."/>
            <person name="Ruiz-Trillo I."/>
            <person name="Lander E."/>
            <person name="Nusbaum C."/>
        </authorList>
    </citation>
    <scope>NUCLEOTIDE SEQUENCE [LARGE SCALE GENOMIC DNA]</scope>
    <source>
        <strain evidence="2">ATCC 38327</strain>
    </source>
</reference>
<protein>
    <submittedName>
        <fullName evidence="1">Uncharacterized protein</fullName>
    </submittedName>
</protein>
<dbReference type="Proteomes" id="UP000054350">
    <property type="component" value="Unassembled WGS sequence"/>
</dbReference>
<name>A0A0L0T4Z7_ALLM3</name>
<organism evidence="1 2">
    <name type="scientific">Allomyces macrogynus (strain ATCC 38327)</name>
    <name type="common">Allomyces javanicus var. macrogynus</name>
    <dbReference type="NCBI Taxonomy" id="578462"/>
    <lineage>
        <taxon>Eukaryota</taxon>
        <taxon>Fungi</taxon>
        <taxon>Fungi incertae sedis</taxon>
        <taxon>Blastocladiomycota</taxon>
        <taxon>Blastocladiomycetes</taxon>
        <taxon>Blastocladiales</taxon>
        <taxon>Blastocladiaceae</taxon>
        <taxon>Allomyces</taxon>
    </lineage>
</organism>
<reference evidence="1 2" key="1">
    <citation type="submission" date="2009-11" db="EMBL/GenBank/DDBJ databases">
        <title>Annotation of Allomyces macrogynus ATCC 38327.</title>
        <authorList>
            <consortium name="The Broad Institute Genome Sequencing Platform"/>
            <person name="Russ C."/>
            <person name="Cuomo C."/>
            <person name="Burger G."/>
            <person name="Gray M.W."/>
            <person name="Holland P.W.H."/>
            <person name="King N."/>
            <person name="Lang F.B.F."/>
            <person name="Roger A.J."/>
            <person name="Ruiz-Trillo I."/>
            <person name="Young S.K."/>
            <person name="Zeng Q."/>
            <person name="Gargeya S."/>
            <person name="Fitzgerald M."/>
            <person name="Haas B."/>
            <person name="Abouelleil A."/>
            <person name="Alvarado L."/>
            <person name="Arachchi H.M."/>
            <person name="Berlin A."/>
            <person name="Chapman S.B."/>
            <person name="Gearin G."/>
            <person name="Goldberg J."/>
            <person name="Griggs A."/>
            <person name="Gujja S."/>
            <person name="Hansen M."/>
            <person name="Heiman D."/>
            <person name="Howarth C."/>
            <person name="Larimer J."/>
            <person name="Lui A."/>
            <person name="MacDonald P.J.P."/>
            <person name="McCowen C."/>
            <person name="Montmayeur A."/>
            <person name="Murphy C."/>
            <person name="Neiman D."/>
            <person name="Pearson M."/>
            <person name="Priest M."/>
            <person name="Roberts A."/>
            <person name="Saif S."/>
            <person name="Shea T."/>
            <person name="Sisk P."/>
            <person name="Stolte C."/>
            <person name="Sykes S."/>
            <person name="Wortman J."/>
            <person name="Nusbaum C."/>
            <person name="Birren B."/>
        </authorList>
    </citation>
    <scope>NUCLEOTIDE SEQUENCE [LARGE SCALE GENOMIC DNA]</scope>
    <source>
        <strain evidence="1 2">ATCC 38327</strain>
    </source>
</reference>
<gene>
    <name evidence="1" type="ORF">AMAG_20043</name>
</gene>
<sequence>MHPQVQVDCQPIVQVDCQPVVHVEYHTILQHVECHDPIDVVHCHSSSIHDGSYFVHHSSDSCDFCGGDFSVIQTKAQSQHFDAHSAAHVHPVTFC</sequence>
<evidence type="ECO:0000313" key="1">
    <source>
        <dbReference type="EMBL" id="KNE69781.1"/>
    </source>
</evidence>
<keyword evidence="2" id="KW-1185">Reference proteome</keyword>